<evidence type="ECO:0000259" key="1">
    <source>
        <dbReference type="Pfam" id="PF00149"/>
    </source>
</evidence>
<dbReference type="EMBL" id="CAICTM010000142">
    <property type="protein sequence ID" value="CAB9502678.1"/>
    <property type="molecule type" value="Genomic_DNA"/>
</dbReference>
<dbReference type="PANTHER" id="PTHR12905:SF0">
    <property type="entry name" value="CALCINEURIN-LIKE PHOSPHOESTERASE DOMAIN-CONTAINING PROTEIN"/>
    <property type="match status" value="1"/>
</dbReference>
<dbReference type="SUPFAM" id="SSF56300">
    <property type="entry name" value="Metallo-dependent phosphatases"/>
    <property type="match status" value="1"/>
</dbReference>
<gene>
    <name evidence="2" type="ORF">SEMRO_143_G066520.1</name>
</gene>
<comment type="caution">
    <text evidence="2">The sequence shown here is derived from an EMBL/GenBank/DDBJ whole genome shotgun (WGS) entry which is preliminary data.</text>
</comment>
<dbReference type="GO" id="GO:0016787">
    <property type="term" value="F:hydrolase activity"/>
    <property type="evidence" value="ECO:0007669"/>
    <property type="project" value="InterPro"/>
</dbReference>
<evidence type="ECO:0000313" key="2">
    <source>
        <dbReference type="EMBL" id="CAB9502678.1"/>
    </source>
</evidence>
<dbReference type="PANTHER" id="PTHR12905">
    <property type="entry name" value="METALLOPHOSPHOESTERASE"/>
    <property type="match status" value="1"/>
</dbReference>
<dbReference type="CDD" id="cd07379">
    <property type="entry name" value="MPP_239FB"/>
    <property type="match status" value="1"/>
</dbReference>
<sequence>MFLAKLHNRALLRMQTLSSVRKQLLSNNDLSPPTTTSNFVLEGAMSHSLQPHGSSRIVCMSDTHGKHADIPFLPHGDVLIHAGDFTKIGETDAVHDLSRYFQQQQQDSGFQEVVCIAGNHDITFHPDYYEKTWSRHIRSFDPFETREALQHCTYLEDSSARILNDKISVYGSPWTPSFFQWAFNLERGEALGKVWGRIPNDTDVLVTHGPPQGRQDVTLHSGNFGCQDLLQEIQDRVKPRLHIFGHIHEGYGVSYDGHTLYVNASNLDIGYEAINPCIVIDLPHDKTQPAMVVEPQQWIHDMEDFLFWLKQNNYRVIANAIEEAKPKELSLLSDNNPNLYSGHTYQNLCDQVGLKRRKHRPAKLELQTALCQLYAESFF</sequence>
<accession>A0A9N8HAC3</accession>
<organism evidence="2 3">
    <name type="scientific">Seminavis robusta</name>
    <dbReference type="NCBI Taxonomy" id="568900"/>
    <lineage>
        <taxon>Eukaryota</taxon>
        <taxon>Sar</taxon>
        <taxon>Stramenopiles</taxon>
        <taxon>Ochrophyta</taxon>
        <taxon>Bacillariophyta</taxon>
        <taxon>Bacillariophyceae</taxon>
        <taxon>Bacillariophycidae</taxon>
        <taxon>Naviculales</taxon>
        <taxon>Naviculaceae</taxon>
        <taxon>Seminavis</taxon>
    </lineage>
</organism>
<name>A0A9N8HAC3_9STRA</name>
<dbReference type="Pfam" id="PF00149">
    <property type="entry name" value="Metallophos"/>
    <property type="match status" value="1"/>
</dbReference>
<keyword evidence="3" id="KW-1185">Reference proteome</keyword>
<dbReference type="OrthoDB" id="47015at2759"/>
<dbReference type="InterPro" id="IPR004843">
    <property type="entry name" value="Calcineurin-like_PHP"/>
</dbReference>
<dbReference type="Gene3D" id="3.60.21.10">
    <property type="match status" value="1"/>
</dbReference>
<protein>
    <submittedName>
        <fullName evidence="2">Metallophosphoesterase domain-containing protein 1</fullName>
    </submittedName>
</protein>
<proteinExistence type="predicted"/>
<dbReference type="InterPro" id="IPR029052">
    <property type="entry name" value="Metallo-depent_PP-like"/>
</dbReference>
<dbReference type="InterPro" id="IPR051693">
    <property type="entry name" value="UPF0046_metallophosphoest"/>
</dbReference>
<evidence type="ECO:0000313" key="3">
    <source>
        <dbReference type="Proteomes" id="UP001153069"/>
    </source>
</evidence>
<reference evidence="2" key="1">
    <citation type="submission" date="2020-06" db="EMBL/GenBank/DDBJ databases">
        <authorList>
            <consortium name="Plant Systems Biology data submission"/>
        </authorList>
    </citation>
    <scope>NUCLEOTIDE SEQUENCE</scope>
    <source>
        <strain evidence="2">D6</strain>
    </source>
</reference>
<dbReference type="Proteomes" id="UP001153069">
    <property type="component" value="Unassembled WGS sequence"/>
</dbReference>
<dbReference type="AlphaFoldDB" id="A0A9N8HAC3"/>
<feature type="domain" description="Calcineurin-like phosphoesterase" evidence="1">
    <location>
        <begin position="56"/>
        <end position="249"/>
    </location>
</feature>